<evidence type="ECO:0000313" key="2">
    <source>
        <dbReference type="Proteomes" id="UP000177235"/>
    </source>
</evidence>
<comment type="caution">
    <text evidence="1">The sequence shown here is derived from an EMBL/GenBank/DDBJ whole genome shotgun (WGS) entry which is preliminary data.</text>
</comment>
<dbReference type="Proteomes" id="UP000177235">
    <property type="component" value="Unassembled WGS sequence"/>
</dbReference>
<gene>
    <name evidence="1" type="ORF">A3J05_00295</name>
</gene>
<evidence type="ECO:0000313" key="1">
    <source>
        <dbReference type="EMBL" id="OGE99345.1"/>
    </source>
</evidence>
<accession>A0A1F5QAY0</accession>
<protein>
    <submittedName>
        <fullName evidence="1">Uncharacterized protein</fullName>
    </submittedName>
</protein>
<name>A0A1F5QAY0_9BACT</name>
<sequence>MKKPKFRFLKRIKPPPLPIVLSALSVIAILAELFALYKYGYLSVTKKSDTTGTSSAQVLNFKAFEKVRDSMDQSQLYQVPGYQLQSLTGGKDDPLAEF</sequence>
<proteinExistence type="predicted"/>
<organism evidence="1 2">
    <name type="scientific">Candidatus Doudnabacteria bacterium RIFCSPLOWO2_02_FULL_48_13</name>
    <dbReference type="NCBI Taxonomy" id="1817845"/>
    <lineage>
        <taxon>Bacteria</taxon>
        <taxon>Candidatus Doudnaibacteriota</taxon>
    </lineage>
</organism>
<reference evidence="1 2" key="1">
    <citation type="journal article" date="2016" name="Nat. Commun.">
        <title>Thousands of microbial genomes shed light on interconnected biogeochemical processes in an aquifer system.</title>
        <authorList>
            <person name="Anantharaman K."/>
            <person name="Brown C.T."/>
            <person name="Hug L.A."/>
            <person name="Sharon I."/>
            <person name="Castelle C.J."/>
            <person name="Probst A.J."/>
            <person name="Thomas B.C."/>
            <person name="Singh A."/>
            <person name="Wilkins M.J."/>
            <person name="Karaoz U."/>
            <person name="Brodie E.L."/>
            <person name="Williams K.H."/>
            <person name="Hubbard S.S."/>
            <person name="Banfield J.F."/>
        </authorList>
    </citation>
    <scope>NUCLEOTIDE SEQUENCE [LARGE SCALE GENOMIC DNA]</scope>
</reference>
<dbReference type="EMBL" id="MFFF01000021">
    <property type="protein sequence ID" value="OGE99345.1"/>
    <property type="molecule type" value="Genomic_DNA"/>
</dbReference>
<dbReference type="AlphaFoldDB" id="A0A1F5QAY0"/>